<organism evidence="1 2">
    <name type="scientific">Sphingomonas lacunae</name>
    <dbReference type="NCBI Taxonomy" id="2698828"/>
    <lineage>
        <taxon>Bacteria</taxon>
        <taxon>Pseudomonadati</taxon>
        <taxon>Pseudomonadota</taxon>
        <taxon>Alphaproteobacteria</taxon>
        <taxon>Sphingomonadales</taxon>
        <taxon>Sphingomonadaceae</taxon>
        <taxon>Sphingomonas</taxon>
    </lineage>
</organism>
<name>A0A6M4AS61_9SPHN</name>
<dbReference type="Proteomes" id="UP000503018">
    <property type="component" value="Chromosome"/>
</dbReference>
<keyword evidence="2" id="KW-1185">Reference proteome</keyword>
<evidence type="ECO:0000313" key="2">
    <source>
        <dbReference type="Proteomes" id="UP000503018"/>
    </source>
</evidence>
<dbReference type="RefSeq" id="WP_169944494.1">
    <property type="nucleotide sequence ID" value="NZ_CP053015.1"/>
</dbReference>
<sequence length="107" mass="11428">MAMTEARASRIRQELHGRIASLARDKGRLSRVELVEGVDTIRTIASTYGFATVASLAGRLESALGRDTAPATLLIWLDAMDDAVTLEPMRSPAQAALLASVALRVGH</sequence>
<protein>
    <submittedName>
        <fullName evidence="1">Uncharacterized protein</fullName>
    </submittedName>
</protein>
<dbReference type="EMBL" id="CP053015">
    <property type="protein sequence ID" value="QJQ31904.1"/>
    <property type="molecule type" value="Genomic_DNA"/>
</dbReference>
<reference evidence="1 2" key="1">
    <citation type="submission" date="2020-01" db="EMBL/GenBank/DDBJ databases">
        <title>Sphingomonas sp. strain CSW-10.</title>
        <authorList>
            <person name="Chen W.-M."/>
        </authorList>
    </citation>
    <scope>NUCLEOTIDE SEQUENCE [LARGE SCALE GENOMIC DNA]</scope>
    <source>
        <strain evidence="1 2">CSW-10</strain>
    </source>
</reference>
<dbReference type="KEGG" id="slan:GV829_05105"/>
<dbReference type="AlphaFoldDB" id="A0A6M4AS61"/>
<accession>A0A6M4AS61</accession>
<proteinExistence type="predicted"/>
<evidence type="ECO:0000313" key="1">
    <source>
        <dbReference type="EMBL" id="QJQ31904.1"/>
    </source>
</evidence>
<gene>
    <name evidence="1" type="ORF">GV829_05105</name>
</gene>